<comment type="caution">
    <text evidence="2">The sequence shown here is derived from an EMBL/GenBank/DDBJ whole genome shotgun (WGS) entry which is preliminary data.</text>
</comment>
<dbReference type="EMBL" id="LSMT01000782">
    <property type="protein sequence ID" value="PFX14425.1"/>
    <property type="molecule type" value="Genomic_DNA"/>
</dbReference>
<gene>
    <name evidence="2" type="ORF">AWC38_SpisGene21411</name>
</gene>
<accession>A0A2B4RDR3</accession>
<dbReference type="GO" id="GO:0016787">
    <property type="term" value="F:hydrolase activity"/>
    <property type="evidence" value="ECO:0007669"/>
    <property type="project" value="InterPro"/>
</dbReference>
<sequence>MQKDAEKLARIAEDVIALLKPVQHLLDQVVKGNASSGNQSCFLNSRGGKTAIKIATKSSPLPKHYTISVQVNHRALIDRGLTRDSGDDLQIYYHANGQRPVQIDRVLSGLGTKSATVHFRLQTRMSANTIDDSSYSFMLGGAVSRSTMDDPTRVYAFYDDFSRPALKKDWVKNNYGKWIVQNGRLLGDTMAIKGRDYIEVALYLKLGFAWRDLEVELDMMETGSKKSCPGPLLRVANVHHSKTTAWWFEYCPYNTFTCTLSPQRNNKDGGWKYNSKLSRAFALNTWFHFKYQVLGNRFSQWQDGKLVHNNVQVSSDWNIPRGTFGLGCHTSPNNCKTIYDNIKIRFLVASPPHISLGNFEPILLSQSGVLEAASTILLSSSERKDGLGSKWVMWRLPGNREEDTFWNHAVGKSAVQAAVVTPVLVLAWNGNKKICYQNKFGIMPFSLHGGSYPYTSSAAGGGRLDVNEYCMAVGVNTKGSTANGWTNNGHANDCPSSDSDWPNKSYNHGSPYLTVWLK</sequence>
<protein>
    <recommendedName>
        <fullName evidence="1">3-keto-alpha-glucoside-1,2-lyase/3-keto-2-hydroxy-glucal hydratase domain-containing protein</fullName>
    </recommendedName>
</protein>
<organism evidence="2 3">
    <name type="scientific">Stylophora pistillata</name>
    <name type="common">Smooth cauliflower coral</name>
    <dbReference type="NCBI Taxonomy" id="50429"/>
    <lineage>
        <taxon>Eukaryota</taxon>
        <taxon>Metazoa</taxon>
        <taxon>Cnidaria</taxon>
        <taxon>Anthozoa</taxon>
        <taxon>Hexacorallia</taxon>
        <taxon>Scleractinia</taxon>
        <taxon>Astrocoeniina</taxon>
        <taxon>Pocilloporidae</taxon>
        <taxon>Stylophora</taxon>
    </lineage>
</organism>
<dbReference type="InterPro" id="IPR010496">
    <property type="entry name" value="AL/BT2_dom"/>
</dbReference>
<evidence type="ECO:0000259" key="1">
    <source>
        <dbReference type="Pfam" id="PF06439"/>
    </source>
</evidence>
<reference evidence="3" key="1">
    <citation type="journal article" date="2017" name="bioRxiv">
        <title>Comparative analysis of the genomes of Stylophora pistillata and Acropora digitifera provides evidence for extensive differences between species of corals.</title>
        <authorList>
            <person name="Voolstra C.R."/>
            <person name="Li Y."/>
            <person name="Liew Y.J."/>
            <person name="Baumgarten S."/>
            <person name="Zoccola D."/>
            <person name="Flot J.-F."/>
            <person name="Tambutte S."/>
            <person name="Allemand D."/>
            <person name="Aranda M."/>
        </authorList>
    </citation>
    <scope>NUCLEOTIDE SEQUENCE [LARGE SCALE GENOMIC DNA]</scope>
</reference>
<keyword evidence="3" id="KW-1185">Reference proteome</keyword>
<dbReference type="Pfam" id="PF06439">
    <property type="entry name" value="3keto-disac_hyd"/>
    <property type="match status" value="1"/>
</dbReference>
<dbReference type="AlphaFoldDB" id="A0A2B4RDR3"/>
<evidence type="ECO:0000313" key="3">
    <source>
        <dbReference type="Proteomes" id="UP000225706"/>
    </source>
</evidence>
<evidence type="ECO:0000313" key="2">
    <source>
        <dbReference type="EMBL" id="PFX14425.1"/>
    </source>
</evidence>
<dbReference type="Proteomes" id="UP000225706">
    <property type="component" value="Unassembled WGS sequence"/>
</dbReference>
<feature type="domain" description="3-keto-alpha-glucoside-1,2-lyase/3-keto-2-hydroxy-glucal hydratase" evidence="1">
    <location>
        <begin position="267"/>
        <end position="345"/>
    </location>
</feature>
<dbReference type="Gene3D" id="2.60.120.560">
    <property type="entry name" value="Exo-inulinase, domain 1"/>
    <property type="match status" value="1"/>
</dbReference>
<name>A0A2B4RDR3_STYPI</name>
<proteinExistence type="predicted"/>